<evidence type="ECO:0000313" key="1">
    <source>
        <dbReference type="EMBL" id="GFH11252.1"/>
    </source>
</evidence>
<comment type="caution">
    <text evidence="1">The sequence shown here is derived from an EMBL/GenBank/DDBJ whole genome shotgun (WGS) entry which is preliminary data.</text>
</comment>
<keyword evidence="2" id="KW-1185">Reference proteome</keyword>
<protein>
    <submittedName>
        <fullName evidence="1">Uncharacterized protein</fullName>
    </submittedName>
</protein>
<organism evidence="1 2">
    <name type="scientific">Haematococcus lacustris</name>
    <name type="common">Green alga</name>
    <name type="synonym">Haematococcus pluvialis</name>
    <dbReference type="NCBI Taxonomy" id="44745"/>
    <lineage>
        <taxon>Eukaryota</taxon>
        <taxon>Viridiplantae</taxon>
        <taxon>Chlorophyta</taxon>
        <taxon>core chlorophytes</taxon>
        <taxon>Chlorophyceae</taxon>
        <taxon>CS clade</taxon>
        <taxon>Chlamydomonadales</taxon>
        <taxon>Haematococcaceae</taxon>
        <taxon>Haematococcus</taxon>
    </lineage>
</organism>
<name>A0A699Z6Y7_HAELA</name>
<accession>A0A699Z6Y7</accession>
<gene>
    <name evidence="1" type="ORF">HaLaN_06723</name>
</gene>
<dbReference type="AlphaFoldDB" id="A0A699Z6Y7"/>
<evidence type="ECO:0000313" key="2">
    <source>
        <dbReference type="Proteomes" id="UP000485058"/>
    </source>
</evidence>
<dbReference type="EMBL" id="BLLF01000387">
    <property type="protein sequence ID" value="GFH11252.1"/>
    <property type="molecule type" value="Genomic_DNA"/>
</dbReference>
<sequence length="68" mass="7094">MSSGGYKPWTTALAGTSPAAVTSLDSLVDGLQHAGWATAAAATKLPRMVGRWRRLRPLPACSAVGDER</sequence>
<reference evidence="1 2" key="1">
    <citation type="submission" date="2020-02" db="EMBL/GenBank/DDBJ databases">
        <title>Draft genome sequence of Haematococcus lacustris strain NIES-144.</title>
        <authorList>
            <person name="Morimoto D."/>
            <person name="Nakagawa S."/>
            <person name="Yoshida T."/>
            <person name="Sawayama S."/>
        </authorList>
    </citation>
    <scope>NUCLEOTIDE SEQUENCE [LARGE SCALE GENOMIC DNA]</scope>
    <source>
        <strain evidence="1 2">NIES-144</strain>
    </source>
</reference>
<proteinExistence type="predicted"/>
<dbReference type="Proteomes" id="UP000485058">
    <property type="component" value="Unassembled WGS sequence"/>
</dbReference>